<dbReference type="Pfam" id="PF26168">
    <property type="entry name" value="Glyco_transf_N"/>
    <property type="match status" value="1"/>
</dbReference>
<dbReference type="InterPro" id="IPR002213">
    <property type="entry name" value="UDP_glucos_trans"/>
</dbReference>
<dbReference type="FunFam" id="3.40.50.2000:FF:000040">
    <property type="entry name" value="UDP-glycosyltransferase 76C1"/>
    <property type="match status" value="1"/>
</dbReference>
<dbReference type="CDD" id="cd03784">
    <property type="entry name" value="GT1_Gtf-like"/>
    <property type="match status" value="1"/>
</dbReference>
<dbReference type="Gene3D" id="3.40.50.2000">
    <property type="entry name" value="Glycogen Phosphorylase B"/>
    <property type="match status" value="2"/>
</dbReference>
<evidence type="ECO:0000256" key="2">
    <source>
        <dbReference type="ARBA" id="ARBA00022679"/>
    </source>
</evidence>
<evidence type="ECO:0000313" key="4">
    <source>
        <dbReference type="EnsemblPlants" id="Kaladp0071s0105.1.v1.1"/>
    </source>
</evidence>
<dbReference type="SUPFAM" id="SSF53756">
    <property type="entry name" value="UDP-Glycosyltransferase/glycogen phosphorylase"/>
    <property type="match status" value="1"/>
</dbReference>
<dbReference type="Gramene" id="Kaladp0071s0105.1.v1.1">
    <property type="protein sequence ID" value="Kaladp0071s0105.1.v1.1"/>
    <property type="gene ID" value="Kaladp0071s0105.v1.1"/>
</dbReference>
<proteinExistence type="inferred from homology"/>
<sequence>MEPTPHVLILPFPAQGHVKPMLTLATLLSHAGLRVTFATSQAVLDPLLRHLHLPSFTAAFPSLRFAPLPDGFPTRATTNRHNPSLSQLLAEAFAVTANVTPRLFRELLADLFEKEGEAPTCVVADGIMSFAIEAAGEFGIPVVAFRTYGATSTWVYFHLQTLIDQGLIPFQQGEMDRPIRCIPGLEDIIRLRDLPGFCRQRNSDEGAMLQFFLDQTSAMRKASALILNTFNELEPGPVAQLGSIFPRVYTLGPLQALSKQIIPNSDSDGSLWKKDRACMTWLDRQQPNSVLYVSFGSFLTLTRDQRLEIWHGVVDSGKPFMWVARAGSILYESASDDNIPDELLIATRDRGLVVEWVPQEEVLAHRAVGGFLTHCGWNSTLESVSAGVGMIGWPGLADQQVNSRCVEEIWKVGIDVKDTCDRRTVESAVRRLMEGGDQGMAARVAELRRSAVRSVEAGGSSHCNLMKLIEDVSKMSSKSTLR</sequence>
<dbReference type="OMA" id="MEHEDKK"/>
<feature type="domain" description="Glycosyltransferase N-terminal" evidence="3">
    <location>
        <begin position="7"/>
        <end position="135"/>
    </location>
</feature>
<dbReference type="GO" id="GO:0080044">
    <property type="term" value="F:quercetin 7-O-glucosyltransferase activity"/>
    <property type="evidence" value="ECO:0007669"/>
    <property type="project" value="TreeGrafter"/>
</dbReference>
<name>A0A7N0UJH7_KALFE</name>
<accession>A0A7N0UJH7</accession>
<keyword evidence="5" id="KW-1185">Reference proteome</keyword>
<dbReference type="GO" id="GO:0080043">
    <property type="term" value="F:quercetin 3-O-glucosyltransferase activity"/>
    <property type="evidence" value="ECO:0007669"/>
    <property type="project" value="TreeGrafter"/>
</dbReference>
<evidence type="ECO:0000256" key="1">
    <source>
        <dbReference type="ARBA" id="ARBA00009995"/>
    </source>
</evidence>
<reference evidence="4" key="1">
    <citation type="submission" date="2021-01" db="UniProtKB">
        <authorList>
            <consortium name="EnsemblPlants"/>
        </authorList>
    </citation>
    <scope>IDENTIFICATION</scope>
</reference>
<keyword evidence="2" id="KW-0808">Transferase</keyword>
<evidence type="ECO:0000313" key="5">
    <source>
        <dbReference type="Proteomes" id="UP000594263"/>
    </source>
</evidence>
<dbReference type="InterPro" id="IPR058980">
    <property type="entry name" value="Glyco_transf_N"/>
</dbReference>
<dbReference type="PANTHER" id="PTHR11926:SF1392">
    <property type="entry name" value="GLYCOSYLTRANSFERASE"/>
    <property type="match status" value="1"/>
</dbReference>
<dbReference type="PANTHER" id="PTHR11926">
    <property type="entry name" value="GLUCOSYL/GLUCURONOSYL TRANSFERASES"/>
    <property type="match status" value="1"/>
</dbReference>
<dbReference type="Pfam" id="PF00201">
    <property type="entry name" value="UDPGT"/>
    <property type="match status" value="1"/>
</dbReference>
<dbReference type="AlphaFoldDB" id="A0A7N0UJH7"/>
<comment type="similarity">
    <text evidence="1">Belongs to the UDP-glycosyltransferase family.</text>
</comment>
<dbReference type="EnsemblPlants" id="Kaladp0071s0105.1.v1.1">
    <property type="protein sequence ID" value="Kaladp0071s0105.1.v1.1"/>
    <property type="gene ID" value="Kaladp0071s0105.v1.1"/>
</dbReference>
<evidence type="ECO:0000259" key="3">
    <source>
        <dbReference type="Pfam" id="PF26168"/>
    </source>
</evidence>
<organism evidence="4 5">
    <name type="scientific">Kalanchoe fedtschenkoi</name>
    <name type="common">Lavender scallops</name>
    <name type="synonym">South American air plant</name>
    <dbReference type="NCBI Taxonomy" id="63787"/>
    <lineage>
        <taxon>Eukaryota</taxon>
        <taxon>Viridiplantae</taxon>
        <taxon>Streptophyta</taxon>
        <taxon>Embryophyta</taxon>
        <taxon>Tracheophyta</taxon>
        <taxon>Spermatophyta</taxon>
        <taxon>Magnoliopsida</taxon>
        <taxon>eudicotyledons</taxon>
        <taxon>Gunneridae</taxon>
        <taxon>Pentapetalae</taxon>
        <taxon>Saxifragales</taxon>
        <taxon>Crassulaceae</taxon>
        <taxon>Kalanchoe</taxon>
    </lineage>
</organism>
<dbReference type="Proteomes" id="UP000594263">
    <property type="component" value="Unplaced"/>
</dbReference>
<protein>
    <recommendedName>
        <fullName evidence="3">Glycosyltransferase N-terminal domain-containing protein</fullName>
    </recommendedName>
</protein>